<evidence type="ECO:0000256" key="1">
    <source>
        <dbReference type="SAM" id="MobiDB-lite"/>
    </source>
</evidence>
<dbReference type="PANTHER" id="PTHR24419:SF18">
    <property type="entry name" value="SERINE_THREONINE-PROTEIN KINASE HASPIN"/>
    <property type="match status" value="1"/>
</dbReference>
<organism evidence="3">
    <name type="scientific">Tupanvirus deep ocean</name>
    <dbReference type="NCBI Taxonomy" id="2126984"/>
    <lineage>
        <taxon>Viruses</taxon>
        <taxon>Varidnaviria</taxon>
        <taxon>Bamfordvirae</taxon>
        <taxon>Nucleocytoviricota</taxon>
        <taxon>Megaviricetes</taxon>
        <taxon>Imitervirales</taxon>
        <taxon>Mimiviridae</taxon>
        <taxon>Megamimivirinae</taxon>
        <taxon>Tupanvirus</taxon>
        <taxon>Tupanvirus altamarinense</taxon>
    </lineage>
</organism>
<dbReference type="EMBL" id="MF405918">
    <property type="protein sequence ID" value="QKU33998.1"/>
    <property type="molecule type" value="Genomic_DNA"/>
</dbReference>
<protein>
    <submittedName>
        <fullName evidence="3">Serine threonine-protein kinase</fullName>
    </submittedName>
</protein>
<dbReference type="GO" id="GO:0072354">
    <property type="term" value="F:histone H3T3 kinase activity"/>
    <property type="evidence" value="ECO:0007669"/>
    <property type="project" value="TreeGrafter"/>
</dbReference>
<reference evidence="3" key="2">
    <citation type="journal article" date="2018" name="Nat. Commun.">
        <title>Tailed giant Tupanvirus possesses the most complete translational apparatus of the known virosphere.</title>
        <authorList>
            <person name="Abrahao J."/>
            <person name="Silva L."/>
            <person name="Silva L.S."/>
            <person name="Khalil J.Y.B."/>
            <person name="Rodrigues R."/>
            <person name="Arantes T."/>
            <person name="Assis F."/>
            <person name="Boratto P."/>
            <person name="Andrade M."/>
            <person name="Kroon E.G."/>
            <person name="Ribeiro B."/>
            <person name="Bergier I."/>
            <person name="Seligmann H."/>
            <person name="Ghigo E."/>
            <person name="Colson P."/>
            <person name="Levasseur A."/>
            <person name="Kroemer G."/>
            <person name="Raoult D."/>
            <person name="La Scola B."/>
        </authorList>
    </citation>
    <scope>NUCLEOTIDE SEQUENCE [LARGE SCALE GENOMIC DNA]</scope>
    <source>
        <strain evidence="3">Deep ocean</strain>
    </source>
</reference>
<evidence type="ECO:0000259" key="2">
    <source>
        <dbReference type="PROSITE" id="PS50011"/>
    </source>
</evidence>
<evidence type="ECO:0000313" key="3">
    <source>
        <dbReference type="EMBL" id="QKU33998.1"/>
    </source>
</evidence>
<dbReference type="SUPFAM" id="SSF56112">
    <property type="entry name" value="Protein kinase-like (PK-like)"/>
    <property type="match status" value="1"/>
</dbReference>
<dbReference type="PROSITE" id="PS50011">
    <property type="entry name" value="PROTEIN_KINASE_DOM"/>
    <property type="match status" value="1"/>
</dbReference>
<name>A0A6N1NPZ5_9VIRU</name>
<dbReference type="GeneID" id="80517302"/>
<dbReference type="GO" id="GO:0005524">
    <property type="term" value="F:ATP binding"/>
    <property type="evidence" value="ECO:0007669"/>
    <property type="project" value="InterPro"/>
</dbReference>
<dbReference type="InterPro" id="IPR011009">
    <property type="entry name" value="Kinase-like_dom_sf"/>
</dbReference>
<dbReference type="Pfam" id="PF00069">
    <property type="entry name" value="Pkinase"/>
    <property type="match status" value="1"/>
</dbReference>
<dbReference type="GO" id="GO:0035556">
    <property type="term" value="P:intracellular signal transduction"/>
    <property type="evidence" value="ECO:0007669"/>
    <property type="project" value="TreeGrafter"/>
</dbReference>
<dbReference type="Gene3D" id="1.10.510.10">
    <property type="entry name" value="Transferase(Phosphotransferase) domain 1"/>
    <property type="match status" value="1"/>
</dbReference>
<dbReference type="KEGG" id="vg:80517302"/>
<dbReference type="InterPro" id="IPR000719">
    <property type="entry name" value="Prot_kinase_dom"/>
</dbReference>
<feature type="compositionally biased region" description="Basic residues" evidence="1">
    <location>
        <begin position="1"/>
        <end position="10"/>
    </location>
</feature>
<dbReference type="InterPro" id="IPR008271">
    <property type="entry name" value="Ser/Thr_kinase_AS"/>
</dbReference>
<feature type="domain" description="Protein kinase" evidence="2">
    <location>
        <begin position="111"/>
        <end position="441"/>
    </location>
</feature>
<dbReference type="SMART" id="SM00220">
    <property type="entry name" value="S_TKc"/>
    <property type="match status" value="1"/>
</dbReference>
<dbReference type="RefSeq" id="YP_010780611.1">
    <property type="nucleotide sequence ID" value="NC_075038.1"/>
</dbReference>
<keyword evidence="3" id="KW-0808">Transferase</keyword>
<sequence length="441" mass="52002">MSKTLSHRRNMNSLRPKFEYDSSDDEEVSDSYQNALMSSLVALSNKSKESIEEDEEDKKPTKSRIEFIQSILDGNRLRPMIDFDNCDTETATSTRLNKKIMDVKELFMSMNVKLRYLKSGTTGHTFKAISKVDRNVAFAVKVCAYPKDDYGGMNNLSRPENAELRMLKLLSYFVIKKCTPHFVLPIGTFNTSITNFIKVPKNIINLSDEKNEMYKRFIEKYHEGEFEDFVSVLISEWCNGGDLLDYIRKKHTLMTLKHWVVIIFQILFTLALVHQKYPAFRHNDMKANNILVQETDIKRNRPECRYRYNIDDVKFIIPNINLQIKIWDFDFACIDGIIENNKVNADWTKKINITKKPNRYYDMHYFFNTLISKRFFPQFYEGGAPPEIIDFVHRIIPEKYRNGSKYVNKKGRIQVDHEYTTPYKVIMEDPLFHKYRFSGDI</sequence>
<dbReference type="PANTHER" id="PTHR24419">
    <property type="entry name" value="INTERLEUKIN-1 RECEPTOR-ASSOCIATED KINASE"/>
    <property type="match status" value="1"/>
</dbReference>
<dbReference type="PROSITE" id="PS00108">
    <property type="entry name" value="PROTEIN_KINASE_ST"/>
    <property type="match status" value="1"/>
</dbReference>
<keyword evidence="3" id="KW-0418">Kinase</keyword>
<feature type="region of interest" description="Disordered" evidence="1">
    <location>
        <begin position="1"/>
        <end position="30"/>
    </location>
</feature>
<proteinExistence type="predicted"/>
<accession>A0A6N1NPZ5</accession>
<reference evidence="3" key="1">
    <citation type="submission" date="2017-06" db="EMBL/GenBank/DDBJ databases">
        <authorList>
            <person name="Assis F.L."/>
            <person name="Abrahao J.S."/>
            <person name="Silva L."/>
            <person name="Khalil J.B."/>
            <person name="Rodrigues R."/>
            <person name="Silva L.S."/>
            <person name="Boratto P."/>
            <person name="Andrade M."/>
            <person name="Kroon E.G."/>
            <person name="Ribeiro B."/>
            <person name="Bergier I."/>
            <person name="Seligmann H."/>
            <person name="Ghigo E."/>
            <person name="Colson P."/>
            <person name="Levasseur A."/>
            <person name="Raoult D."/>
            <person name="Scola B.L."/>
        </authorList>
    </citation>
    <scope>NUCLEOTIDE SEQUENCE</scope>
    <source>
        <strain evidence="3">Deep ocean</strain>
    </source>
</reference>